<dbReference type="EMBL" id="JAGIOF010000004">
    <property type="protein sequence ID" value="MBP2388676.1"/>
    <property type="molecule type" value="Genomic_DNA"/>
</dbReference>
<dbReference type="RefSeq" id="WP_210002454.1">
    <property type="nucleotide sequence ID" value="NZ_BAAAJY010000004.1"/>
</dbReference>
<dbReference type="Gene3D" id="3.90.50.10">
    <property type="entry name" value="Photosynthetic Reaction Center, subunit H, domain 2"/>
    <property type="match status" value="1"/>
</dbReference>
<dbReference type="Proteomes" id="UP001296993">
    <property type="component" value="Unassembled WGS sequence"/>
</dbReference>
<proteinExistence type="predicted"/>
<dbReference type="InterPro" id="IPR014747">
    <property type="entry name" value="Bac_photo_RC_H_C"/>
</dbReference>
<evidence type="ECO:0000313" key="4">
    <source>
        <dbReference type="Proteomes" id="UP001296993"/>
    </source>
</evidence>
<feature type="region of interest" description="Disordered" evidence="1">
    <location>
        <begin position="159"/>
        <end position="218"/>
    </location>
</feature>
<feature type="domain" description="PRC-barrel" evidence="2">
    <location>
        <begin position="15"/>
        <end position="76"/>
    </location>
</feature>
<dbReference type="SUPFAM" id="SSF50346">
    <property type="entry name" value="PRC-barrel domain"/>
    <property type="match status" value="1"/>
</dbReference>
<dbReference type="Pfam" id="PF05239">
    <property type="entry name" value="PRC"/>
    <property type="match status" value="1"/>
</dbReference>
<evidence type="ECO:0000256" key="1">
    <source>
        <dbReference type="SAM" id="MobiDB-lite"/>
    </source>
</evidence>
<evidence type="ECO:0000259" key="2">
    <source>
        <dbReference type="Pfam" id="PF05239"/>
    </source>
</evidence>
<sequence>MLSHEELKGLLDSNAKVFGSDGEKIGTLGHIYLDGRTGIPDFVAVHTGFLGSTENYVPLNEAEISNGQLYVKFPKDFVKDAPNIDPAGGLSAEDEERLYDYYFRAGVGGLHDMADPAPRQAKDEPGLQGDPGATAAGEHTVHVVRERHVIRVAGVVHDDFAPGHPRLRKDAFPGPGEHPPGSVDDAMLPRLHPEPGEDIEEHPEDTPKRSGRTDHLGP</sequence>
<keyword evidence="4" id="KW-1185">Reference proteome</keyword>
<dbReference type="InterPro" id="IPR027275">
    <property type="entry name" value="PRC-brl_dom"/>
</dbReference>
<gene>
    <name evidence="3" type="ORF">JOF47_004249</name>
</gene>
<accession>A0ABS4XK17</accession>
<name>A0ABS4XK17_9MICC</name>
<reference evidence="3 4" key="1">
    <citation type="submission" date="2021-03" db="EMBL/GenBank/DDBJ databases">
        <title>Sequencing the genomes of 1000 actinobacteria strains.</title>
        <authorList>
            <person name="Klenk H.-P."/>
        </authorList>
    </citation>
    <scope>NUCLEOTIDE SEQUENCE [LARGE SCALE GENOMIC DNA]</scope>
    <source>
        <strain evidence="3 4">DSM 15797</strain>
    </source>
</reference>
<feature type="region of interest" description="Disordered" evidence="1">
    <location>
        <begin position="113"/>
        <end position="134"/>
    </location>
</feature>
<organism evidence="3 4">
    <name type="scientific">Paeniglutamicibacter kerguelensis</name>
    <dbReference type="NCBI Taxonomy" id="254788"/>
    <lineage>
        <taxon>Bacteria</taxon>
        <taxon>Bacillati</taxon>
        <taxon>Actinomycetota</taxon>
        <taxon>Actinomycetes</taxon>
        <taxon>Micrococcales</taxon>
        <taxon>Micrococcaceae</taxon>
        <taxon>Paeniglutamicibacter</taxon>
    </lineage>
</organism>
<evidence type="ECO:0000313" key="3">
    <source>
        <dbReference type="EMBL" id="MBP2388676.1"/>
    </source>
</evidence>
<dbReference type="InterPro" id="IPR011033">
    <property type="entry name" value="PRC_barrel-like_sf"/>
</dbReference>
<protein>
    <recommendedName>
        <fullName evidence="2">PRC-barrel domain-containing protein</fullName>
    </recommendedName>
</protein>
<comment type="caution">
    <text evidence="3">The sequence shown here is derived from an EMBL/GenBank/DDBJ whole genome shotgun (WGS) entry which is preliminary data.</text>
</comment>
<feature type="compositionally biased region" description="Basic and acidic residues" evidence="1">
    <location>
        <begin position="204"/>
        <end position="218"/>
    </location>
</feature>